<dbReference type="InterPro" id="IPR009286">
    <property type="entry name" value="Ins_P5_2-kin"/>
</dbReference>
<dbReference type="AlphaFoldDB" id="X6MLH5"/>
<comment type="domain">
    <text evidence="6">The EXKPK motif is conserved in inositol-pentakisphosphate 2-kinases of both family 1 and 2.</text>
</comment>
<evidence type="ECO:0000256" key="6">
    <source>
        <dbReference type="RuleBase" id="RU364126"/>
    </source>
</evidence>
<evidence type="ECO:0000313" key="8">
    <source>
        <dbReference type="Proteomes" id="UP000023152"/>
    </source>
</evidence>
<dbReference type="GO" id="GO:0005634">
    <property type="term" value="C:nucleus"/>
    <property type="evidence" value="ECO:0007669"/>
    <property type="project" value="TreeGrafter"/>
</dbReference>
<name>X6MLH5_RETFI</name>
<comment type="function">
    <text evidence="6">Phosphorylates Ins(1,3,4,5,6)P5 at position 2 to form Ins(1,2,3,4,5,6)P6 (InsP6 or phytate).</text>
</comment>
<dbReference type="OrthoDB" id="272370at2759"/>
<dbReference type="InterPro" id="IPR043001">
    <property type="entry name" value="IP5_2-K_N_lobe"/>
</dbReference>
<keyword evidence="4 6" id="KW-0418">Kinase</keyword>
<keyword evidence="2 6" id="KW-0808">Transferase</keyword>
<sequence length="502" mass="57950">MAELLKASMATEDWKKLILKTDPKEDWHYLSEGNANIVFTCRKSNTPLAGFVLRLSKQRDFKQQLWPHDLATKWLGKEYIGDIVYPISIPKEFSKTLVETWDKSRPTHRKGQDECETELCEEACLMYNWCQLPMAANVPTKPGKMFTWEIKPKNLFLSSSPFIDDSHIRKLVCEFSRLQWHKHKNKDESICKHCPLNLLFKHNQDKTPKLFLSELLKCVGKQSYLKVFAHVSADSSIPLTTLCEIKDFEHTLENWNVLLEIFSDILQQHLNLFVKLSLLQKLDCYDIEYVHACYRHLHTLQHGALYLSQISLCSEYSSSSLVQSDNKQDDANDEYKQSQTIALEKAYKQLQVLEHKHLSSNSQINSSLSNNACHCSKVESLRNKTVAWNTNVRHTLIQQSVQSNQPSELVDVINQYMVSRVFRDCSVIVTFDSNSFVFYLHSKCSSNTSSFLDTDPKSYCIGVIDLDPKPAQRIKDKWIDVETEILDHYVIKVLGSDSPSNK</sequence>
<keyword evidence="5 6" id="KW-0067">ATP-binding</keyword>
<organism evidence="7 8">
    <name type="scientific">Reticulomyxa filosa</name>
    <dbReference type="NCBI Taxonomy" id="46433"/>
    <lineage>
        <taxon>Eukaryota</taxon>
        <taxon>Sar</taxon>
        <taxon>Rhizaria</taxon>
        <taxon>Retaria</taxon>
        <taxon>Foraminifera</taxon>
        <taxon>Monothalamids</taxon>
        <taxon>Reticulomyxidae</taxon>
        <taxon>Reticulomyxa</taxon>
    </lineage>
</organism>
<dbReference type="EC" id="2.7.1.158" evidence="1 6"/>
<dbReference type="Pfam" id="PF06090">
    <property type="entry name" value="Ins_P5_2-kin"/>
    <property type="match status" value="1"/>
</dbReference>
<gene>
    <name evidence="7" type="ORF">RFI_23068</name>
</gene>
<accession>X6MLH5</accession>
<comment type="caution">
    <text evidence="7">The sequence shown here is derived from an EMBL/GenBank/DDBJ whole genome shotgun (WGS) entry which is preliminary data.</text>
</comment>
<dbReference type="GO" id="GO:0035299">
    <property type="term" value="F:inositol-1,3,4,5,6-pentakisphosphate 2-kinase activity"/>
    <property type="evidence" value="ECO:0007669"/>
    <property type="project" value="UniProtKB-EC"/>
</dbReference>
<evidence type="ECO:0000256" key="1">
    <source>
        <dbReference type="ARBA" id="ARBA00012023"/>
    </source>
</evidence>
<dbReference type="Proteomes" id="UP000023152">
    <property type="component" value="Unassembled WGS sequence"/>
</dbReference>
<dbReference type="PANTHER" id="PTHR14456">
    <property type="entry name" value="INOSITOL POLYPHOSPHATE KINASE 1"/>
    <property type="match status" value="1"/>
</dbReference>
<evidence type="ECO:0000256" key="5">
    <source>
        <dbReference type="ARBA" id="ARBA00022840"/>
    </source>
</evidence>
<dbReference type="PANTHER" id="PTHR14456:SF2">
    <property type="entry name" value="INOSITOL-PENTAKISPHOSPHATE 2-KINASE"/>
    <property type="match status" value="1"/>
</dbReference>
<protein>
    <recommendedName>
        <fullName evidence="1 6">Inositol-pentakisphosphate 2-kinase</fullName>
        <ecNumber evidence="1 6">2.7.1.158</ecNumber>
    </recommendedName>
</protein>
<evidence type="ECO:0000256" key="3">
    <source>
        <dbReference type="ARBA" id="ARBA00022741"/>
    </source>
</evidence>
<proteinExistence type="predicted"/>
<dbReference type="GO" id="GO:0032958">
    <property type="term" value="P:inositol phosphate biosynthetic process"/>
    <property type="evidence" value="ECO:0007669"/>
    <property type="project" value="TreeGrafter"/>
</dbReference>
<comment type="catalytic activity">
    <reaction evidence="6">
        <text>1D-myo-inositol 1,3,4,5,6-pentakisphosphate + ATP = 1D-myo-inositol hexakisphosphate + ADP + H(+)</text>
        <dbReference type="Rhea" id="RHEA:20313"/>
        <dbReference type="ChEBI" id="CHEBI:15378"/>
        <dbReference type="ChEBI" id="CHEBI:30616"/>
        <dbReference type="ChEBI" id="CHEBI:57733"/>
        <dbReference type="ChEBI" id="CHEBI:58130"/>
        <dbReference type="ChEBI" id="CHEBI:456216"/>
        <dbReference type="EC" id="2.7.1.158"/>
    </reaction>
</comment>
<dbReference type="EMBL" id="ASPP01020107">
    <property type="protein sequence ID" value="ETO14302.1"/>
    <property type="molecule type" value="Genomic_DNA"/>
</dbReference>
<dbReference type="GO" id="GO:0005524">
    <property type="term" value="F:ATP binding"/>
    <property type="evidence" value="ECO:0007669"/>
    <property type="project" value="UniProtKB-KW"/>
</dbReference>
<keyword evidence="3 6" id="KW-0547">Nucleotide-binding</keyword>
<dbReference type="Gene3D" id="3.30.200.110">
    <property type="entry name" value="Inositol-pentakisphosphate 2-kinase, N-lobe"/>
    <property type="match status" value="1"/>
</dbReference>
<keyword evidence="8" id="KW-1185">Reference proteome</keyword>
<evidence type="ECO:0000256" key="2">
    <source>
        <dbReference type="ARBA" id="ARBA00022679"/>
    </source>
</evidence>
<evidence type="ECO:0000256" key="4">
    <source>
        <dbReference type="ARBA" id="ARBA00022777"/>
    </source>
</evidence>
<evidence type="ECO:0000313" key="7">
    <source>
        <dbReference type="EMBL" id="ETO14302.1"/>
    </source>
</evidence>
<reference evidence="7 8" key="1">
    <citation type="journal article" date="2013" name="Curr. Biol.">
        <title>The Genome of the Foraminiferan Reticulomyxa filosa.</title>
        <authorList>
            <person name="Glockner G."/>
            <person name="Hulsmann N."/>
            <person name="Schleicher M."/>
            <person name="Noegel A.A."/>
            <person name="Eichinger L."/>
            <person name="Gallinger C."/>
            <person name="Pawlowski J."/>
            <person name="Sierra R."/>
            <person name="Euteneuer U."/>
            <person name="Pillet L."/>
            <person name="Moustafa A."/>
            <person name="Platzer M."/>
            <person name="Groth M."/>
            <person name="Szafranski K."/>
            <person name="Schliwa M."/>
        </authorList>
    </citation>
    <scope>NUCLEOTIDE SEQUENCE [LARGE SCALE GENOMIC DNA]</scope>
</reference>